<dbReference type="Gene3D" id="1.10.260.40">
    <property type="entry name" value="lambda repressor-like DNA-binding domains"/>
    <property type="match status" value="1"/>
</dbReference>
<dbReference type="GO" id="GO:0003677">
    <property type="term" value="F:DNA binding"/>
    <property type="evidence" value="ECO:0007669"/>
    <property type="project" value="UniProtKB-KW"/>
</dbReference>
<dbReference type="Proteomes" id="UP001296993">
    <property type="component" value="Unassembled WGS sequence"/>
</dbReference>
<dbReference type="Gene3D" id="3.40.50.2300">
    <property type="match status" value="2"/>
</dbReference>
<keyword evidence="6" id="KW-1185">Reference proteome</keyword>
<dbReference type="Pfam" id="PF13377">
    <property type="entry name" value="Peripla_BP_3"/>
    <property type="match status" value="1"/>
</dbReference>
<evidence type="ECO:0000313" key="6">
    <source>
        <dbReference type="Proteomes" id="UP001296993"/>
    </source>
</evidence>
<name>A0ABS4XGU3_9MICC</name>
<sequence>MSRQTVSNALNAPQRVRAETLSRVIAVIESLGYIPDQSARSLKTGLRYTIGYMAPDDDPLNPNPVMGGFLTALCDAAAVAGYRILLFRPTNDQKRAIDTLAAARQVDGFIISDILANDVRVERLAELGLPFMTFGRTEPEMPQHWVDVDNTSGMQEVARALAAQGHRNVAYVYPNTPTPWLLKRAEGFTDAARELSMSVTEIHEPPSHGNHKDELIERLCAKLQGPNAPTAVVTGNDVLSVSVYDAVRAAGLRVGADVSVVGFSDLPLCQFLTPQLASVRMPLTAIAEKIVELLLEQIRKQPGPSEGTYLQPEFIVRDSFQLTQEAHSNNASRA</sequence>
<dbReference type="InterPro" id="IPR046335">
    <property type="entry name" value="LacI/GalR-like_sensor"/>
</dbReference>
<dbReference type="InterPro" id="IPR000843">
    <property type="entry name" value="HTH_LacI"/>
</dbReference>
<evidence type="ECO:0000256" key="2">
    <source>
        <dbReference type="ARBA" id="ARBA00023125"/>
    </source>
</evidence>
<evidence type="ECO:0000256" key="3">
    <source>
        <dbReference type="ARBA" id="ARBA00023163"/>
    </source>
</evidence>
<protein>
    <submittedName>
        <fullName evidence="5">DNA-binding LacI/PurR family transcriptional regulator</fullName>
    </submittedName>
</protein>
<accession>A0ABS4XGU3</accession>
<keyword evidence="2 5" id="KW-0238">DNA-binding</keyword>
<evidence type="ECO:0000313" key="5">
    <source>
        <dbReference type="EMBL" id="MBP2387473.1"/>
    </source>
</evidence>
<dbReference type="CDD" id="cd01392">
    <property type="entry name" value="HTH_LacI"/>
    <property type="match status" value="1"/>
</dbReference>
<keyword evidence="3" id="KW-0804">Transcription</keyword>
<evidence type="ECO:0000259" key="4">
    <source>
        <dbReference type="PROSITE" id="PS50932"/>
    </source>
</evidence>
<dbReference type="SUPFAM" id="SSF47413">
    <property type="entry name" value="lambda repressor-like DNA-binding domains"/>
    <property type="match status" value="1"/>
</dbReference>
<proteinExistence type="predicted"/>
<reference evidence="5 6" key="1">
    <citation type="submission" date="2021-03" db="EMBL/GenBank/DDBJ databases">
        <title>Sequencing the genomes of 1000 actinobacteria strains.</title>
        <authorList>
            <person name="Klenk H.-P."/>
        </authorList>
    </citation>
    <scope>NUCLEOTIDE SEQUENCE [LARGE SCALE GENOMIC DNA]</scope>
    <source>
        <strain evidence="5 6">DSM 15797</strain>
    </source>
</reference>
<dbReference type="PROSITE" id="PS50932">
    <property type="entry name" value="HTH_LACI_2"/>
    <property type="match status" value="1"/>
</dbReference>
<comment type="caution">
    <text evidence="5">The sequence shown here is derived from an EMBL/GenBank/DDBJ whole genome shotgun (WGS) entry which is preliminary data.</text>
</comment>
<organism evidence="5 6">
    <name type="scientific">Paeniglutamicibacter kerguelensis</name>
    <dbReference type="NCBI Taxonomy" id="254788"/>
    <lineage>
        <taxon>Bacteria</taxon>
        <taxon>Bacillati</taxon>
        <taxon>Actinomycetota</taxon>
        <taxon>Actinomycetes</taxon>
        <taxon>Micrococcales</taxon>
        <taxon>Micrococcaceae</taxon>
        <taxon>Paeniglutamicibacter</taxon>
    </lineage>
</organism>
<gene>
    <name evidence="5" type="ORF">JOF47_002984</name>
</gene>
<keyword evidence="1" id="KW-0805">Transcription regulation</keyword>
<dbReference type="InterPro" id="IPR010982">
    <property type="entry name" value="Lambda_DNA-bd_dom_sf"/>
</dbReference>
<dbReference type="PANTHER" id="PTHR30146:SF109">
    <property type="entry name" value="HTH-TYPE TRANSCRIPTIONAL REGULATOR GALS"/>
    <property type="match status" value="1"/>
</dbReference>
<dbReference type="PANTHER" id="PTHR30146">
    <property type="entry name" value="LACI-RELATED TRANSCRIPTIONAL REPRESSOR"/>
    <property type="match status" value="1"/>
</dbReference>
<dbReference type="EMBL" id="JAGIOF010000001">
    <property type="protein sequence ID" value="MBP2387473.1"/>
    <property type="molecule type" value="Genomic_DNA"/>
</dbReference>
<dbReference type="InterPro" id="IPR028082">
    <property type="entry name" value="Peripla_BP_I"/>
</dbReference>
<feature type="domain" description="HTH lacI-type" evidence="4">
    <location>
        <begin position="1"/>
        <end position="44"/>
    </location>
</feature>
<dbReference type="SUPFAM" id="SSF53822">
    <property type="entry name" value="Periplasmic binding protein-like I"/>
    <property type="match status" value="1"/>
</dbReference>
<dbReference type="Pfam" id="PF00356">
    <property type="entry name" value="LacI"/>
    <property type="match status" value="1"/>
</dbReference>
<evidence type="ECO:0000256" key="1">
    <source>
        <dbReference type="ARBA" id="ARBA00023015"/>
    </source>
</evidence>
<dbReference type="SMART" id="SM00354">
    <property type="entry name" value="HTH_LACI"/>
    <property type="match status" value="1"/>
</dbReference>